<sequence length="75" mass="8476">MDRSTGCGLLGDGWFDFVHIIISTTLNLLTLFLSFLNVFFVRKKTSALKLCSLLCSTLPHLHFCSIRYDTPFTTS</sequence>
<proteinExistence type="predicted"/>
<dbReference type="Proteomes" id="UP001055879">
    <property type="component" value="Linkage Group LG15"/>
</dbReference>
<reference evidence="1 2" key="2">
    <citation type="journal article" date="2022" name="Mol. Ecol. Resour.">
        <title>The genomes of chicory, endive, great burdock and yacon provide insights into Asteraceae paleo-polyploidization history and plant inulin production.</title>
        <authorList>
            <person name="Fan W."/>
            <person name="Wang S."/>
            <person name="Wang H."/>
            <person name="Wang A."/>
            <person name="Jiang F."/>
            <person name="Liu H."/>
            <person name="Zhao H."/>
            <person name="Xu D."/>
            <person name="Zhang Y."/>
        </authorList>
    </citation>
    <scope>NUCLEOTIDE SEQUENCE [LARGE SCALE GENOMIC DNA]</scope>
    <source>
        <strain evidence="2">cv. Niubang</strain>
    </source>
</reference>
<protein>
    <submittedName>
        <fullName evidence="1">Uncharacterized protein</fullName>
    </submittedName>
</protein>
<accession>A0ACB8XQN4</accession>
<name>A0ACB8XQN4_ARCLA</name>
<reference evidence="2" key="1">
    <citation type="journal article" date="2022" name="Mol. Ecol. Resour.">
        <title>The genomes of chicory, endive, great burdock and yacon provide insights into Asteraceae palaeo-polyploidization history and plant inulin production.</title>
        <authorList>
            <person name="Fan W."/>
            <person name="Wang S."/>
            <person name="Wang H."/>
            <person name="Wang A."/>
            <person name="Jiang F."/>
            <person name="Liu H."/>
            <person name="Zhao H."/>
            <person name="Xu D."/>
            <person name="Zhang Y."/>
        </authorList>
    </citation>
    <scope>NUCLEOTIDE SEQUENCE [LARGE SCALE GENOMIC DNA]</scope>
    <source>
        <strain evidence="2">cv. Niubang</strain>
    </source>
</reference>
<organism evidence="1 2">
    <name type="scientific">Arctium lappa</name>
    <name type="common">Greater burdock</name>
    <name type="synonym">Lappa major</name>
    <dbReference type="NCBI Taxonomy" id="4217"/>
    <lineage>
        <taxon>Eukaryota</taxon>
        <taxon>Viridiplantae</taxon>
        <taxon>Streptophyta</taxon>
        <taxon>Embryophyta</taxon>
        <taxon>Tracheophyta</taxon>
        <taxon>Spermatophyta</taxon>
        <taxon>Magnoliopsida</taxon>
        <taxon>eudicotyledons</taxon>
        <taxon>Gunneridae</taxon>
        <taxon>Pentapetalae</taxon>
        <taxon>asterids</taxon>
        <taxon>campanulids</taxon>
        <taxon>Asterales</taxon>
        <taxon>Asteraceae</taxon>
        <taxon>Carduoideae</taxon>
        <taxon>Cardueae</taxon>
        <taxon>Arctiinae</taxon>
        <taxon>Arctium</taxon>
    </lineage>
</organism>
<dbReference type="EMBL" id="CM042061">
    <property type="protein sequence ID" value="KAI3672440.1"/>
    <property type="molecule type" value="Genomic_DNA"/>
</dbReference>
<gene>
    <name evidence="1" type="ORF">L6452_38528</name>
</gene>
<comment type="caution">
    <text evidence="1">The sequence shown here is derived from an EMBL/GenBank/DDBJ whole genome shotgun (WGS) entry which is preliminary data.</text>
</comment>
<evidence type="ECO:0000313" key="2">
    <source>
        <dbReference type="Proteomes" id="UP001055879"/>
    </source>
</evidence>
<keyword evidence="2" id="KW-1185">Reference proteome</keyword>
<evidence type="ECO:0000313" key="1">
    <source>
        <dbReference type="EMBL" id="KAI3672440.1"/>
    </source>
</evidence>